<dbReference type="Pfam" id="PF00975">
    <property type="entry name" value="Thioesterase"/>
    <property type="match status" value="1"/>
</dbReference>
<evidence type="ECO:0000313" key="6">
    <source>
        <dbReference type="EMBL" id="MCX2522845.1"/>
    </source>
</evidence>
<dbReference type="PANTHER" id="PTHR45527">
    <property type="entry name" value="NONRIBOSOMAL PEPTIDE SYNTHETASE"/>
    <property type="match status" value="1"/>
</dbReference>
<proteinExistence type="inferred from homology"/>
<dbReference type="InterPro" id="IPR023213">
    <property type="entry name" value="CAT-like_dom_sf"/>
</dbReference>
<dbReference type="InterPro" id="IPR029058">
    <property type="entry name" value="AB_hydrolase_fold"/>
</dbReference>
<dbReference type="Gene3D" id="2.30.38.10">
    <property type="entry name" value="Luciferase, Domain 3"/>
    <property type="match status" value="1"/>
</dbReference>
<reference evidence="6" key="1">
    <citation type="submission" date="2022-11" db="EMBL/GenBank/DDBJ databases">
        <title>Larsenimonas rhizosphaerae sp. nov., isolated from a tidal mudflat.</title>
        <authorList>
            <person name="Lee S.D."/>
            <person name="Kim I.S."/>
        </authorList>
    </citation>
    <scope>NUCLEOTIDE SEQUENCE</scope>
    <source>
        <strain evidence="6">GH2-1</strain>
    </source>
</reference>
<dbReference type="Gene3D" id="3.30.559.10">
    <property type="entry name" value="Chloramphenicol acetyltransferase-like domain"/>
    <property type="match status" value="1"/>
</dbReference>
<gene>
    <name evidence="6" type="ORF">OQ287_01190</name>
</gene>
<dbReference type="CDD" id="cd17646">
    <property type="entry name" value="A_NRPS_AB3403-like"/>
    <property type="match status" value="1"/>
</dbReference>
<evidence type="ECO:0000256" key="1">
    <source>
        <dbReference type="ARBA" id="ARBA00001957"/>
    </source>
</evidence>
<accession>A0AA42CWN9</accession>
<dbReference type="GO" id="GO:0031177">
    <property type="term" value="F:phosphopantetheine binding"/>
    <property type="evidence" value="ECO:0007669"/>
    <property type="project" value="InterPro"/>
</dbReference>
<sequence>MSSSFSCPLSSAQAGIWYAQQMSGSLTTYTTAQCVRLTGHVDVARLRDSICRMISEAPSLTARVELTREGLRQSWVPDHVPCVERVDLQQEIDPAAAAQRWKDAVLARGIDPTTGVLYRFALLEVSAERVDWFMAIHHLAADAYAYSLLQRRACELYCAALSGQPSPEAWFAPVTSMVDEEMVYQDSTAFTVDRAYWTERFSDDPDPVSLTDSTAMAAARSLRREIRLDSAVIDVLTRWSHERRLHPAEAFVAAVGAYVSRFTRLRDITLGFPMMGRMQGASLRVPTTQVNVLPLRLPLGPEHTPTQWAERARGELSGLRRHQRYRHEALQRDLERRPGARSLFGPQVNVMPFSSPDWPDCDASIDHLVAGPEHDISFYLHWDGIAGQAKLAVEANPNRYTTVTLRRHLKRLLAWVDTFCCHPETPLFTLPLLLSEERAELSRWNTTEHPVETTDLATLFERQARLTPESIALMDDAGACDYRMLNEQANQLAHWLTASGVQPGDIVGIAVPRSIYLEVALLATQKLGAAFMPLSSDYPVARLAYMIEQARPSLIISVTSERSLLPDTDVTVIMLDSDEGQETLARMQLDNPDASVREPTALSYVLFTSGSTGKPKGVMIEHQAIVNRLLWMQATYPLDATDRVLQKTPAGFDVSVWEFFWPLLAGATLVMARPGGHKDPWYLAETIQSRKITTLHFVPSMLQAFLDQAPVADCTTLRRVFCSGEALMTSSQVQLHEALPQVELHNLYGPTEAAIDVSSWQCDRDDQRASLPIGRPIWNTTLHVLDEQRAQVPIGATGELYIGGMNLARGYLYREDLTLARFITHPLGGEGGRLYATGDLARWNDEGAIEYLGRLDGQVKLRGQRIELDEISAALNRVEGVQQSAVTVVTSHGDPVLVGYVVPEPHADLALQSLRGSLALELPSYMVPQHFCILTALPLTDNGKLDRRALPMPTFSGAEHYRAPRTEEERLLCELFAEVLDCEKVGIDDNFFDLGGHSLTAVSLSGLMRERMGRDISIATLFEAPTVAGLCTLSAASEQDGLSVVLTLSNKPTGTPLFLCHPAGGLGWCYTALARSLTTFGPIHALQARGLADASEVLPATMESMARDYMAELKYHQPEGPYYLAGWSVGGMLAHTLACQLQADGEDVHMLAMLDAYPGDQWRHLAPPGEQDALTALLRIAGMPLPEAGVGRNEVIAMLRQEGHALGSLSARVLDAMVDVVINNSRLVRDSTHHVFEGDVLFFTAAAPRDEAWLDRQGWQPYVTGELVNLSLPCDHPGMISDPVSRRIAREMERWKARRGADVELAHT</sequence>
<keyword evidence="4" id="KW-0597">Phosphoprotein</keyword>
<comment type="caution">
    <text evidence="6">The sequence shown here is derived from an EMBL/GenBank/DDBJ whole genome shotgun (WGS) entry which is preliminary data.</text>
</comment>
<evidence type="ECO:0000313" key="7">
    <source>
        <dbReference type="Proteomes" id="UP001165678"/>
    </source>
</evidence>
<dbReference type="InterPro" id="IPR009081">
    <property type="entry name" value="PP-bd_ACP"/>
</dbReference>
<dbReference type="FunFam" id="1.10.1200.10:FF:000005">
    <property type="entry name" value="Nonribosomal peptide synthetase 1"/>
    <property type="match status" value="1"/>
</dbReference>
<dbReference type="Gene3D" id="3.30.300.30">
    <property type="match status" value="1"/>
</dbReference>
<dbReference type="SUPFAM" id="SSF47336">
    <property type="entry name" value="ACP-like"/>
    <property type="match status" value="1"/>
</dbReference>
<dbReference type="EMBL" id="JAPIVE010000001">
    <property type="protein sequence ID" value="MCX2522845.1"/>
    <property type="molecule type" value="Genomic_DNA"/>
</dbReference>
<dbReference type="SMART" id="SM00824">
    <property type="entry name" value="PKS_TE"/>
    <property type="match status" value="1"/>
</dbReference>
<dbReference type="SUPFAM" id="SSF56801">
    <property type="entry name" value="Acetyl-CoA synthetase-like"/>
    <property type="match status" value="1"/>
</dbReference>
<dbReference type="Proteomes" id="UP001165678">
    <property type="component" value="Unassembled WGS sequence"/>
</dbReference>
<dbReference type="GO" id="GO:0009239">
    <property type="term" value="P:enterobactin biosynthetic process"/>
    <property type="evidence" value="ECO:0007669"/>
    <property type="project" value="TreeGrafter"/>
</dbReference>
<dbReference type="Pfam" id="PF00668">
    <property type="entry name" value="Condensation"/>
    <property type="match status" value="1"/>
</dbReference>
<dbReference type="SMART" id="SM00823">
    <property type="entry name" value="PKS_PP"/>
    <property type="match status" value="1"/>
</dbReference>
<dbReference type="InterPro" id="IPR010071">
    <property type="entry name" value="AA_adenyl_dom"/>
</dbReference>
<dbReference type="InterPro" id="IPR000873">
    <property type="entry name" value="AMP-dep_synth/lig_dom"/>
</dbReference>
<comment type="similarity">
    <text evidence="2">Belongs to the ATP-dependent AMP-binding enzyme family.</text>
</comment>
<dbReference type="SUPFAM" id="SSF52777">
    <property type="entry name" value="CoA-dependent acyltransferases"/>
    <property type="match status" value="2"/>
</dbReference>
<dbReference type="InterPro" id="IPR020806">
    <property type="entry name" value="PKS_PP-bd"/>
</dbReference>
<dbReference type="InterPro" id="IPR020845">
    <property type="entry name" value="AMP-binding_CS"/>
</dbReference>
<dbReference type="SUPFAM" id="SSF53474">
    <property type="entry name" value="alpha/beta-Hydrolases"/>
    <property type="match status" value="1"/>
</dbReference>
<dbReference type="GO" id="GO:0047527">
    <property type="term" value="F:2,3-dihydroxybenzoate-serine ligase activity"/>
    <property type="evidence" value="ECO:0007669"/>
    <property type="project" value="TreeGrafter"/>
</dbReference>
<dbReference type="PANTHER" id="PTHR45527:SF1">
    <property type="entry name" value="FATTY ACID SYNTHASE"/>
    <property type="match status" value="1"/>
</dbReference>
<dbReference type="GO" id="GO:0005829">
    <property type="term" value="C:cytosol"/>
    <property type="evidence" value="ECO:0007669"/>
    <property type="project" value="TreeGrafter"/>
</dbReference>
<dbReference type="Pfam" id="PF13193">
    <property type="entry name" value="AMP-binding_C"/>
    <property type="match status" value="1"/>
</dbReference>
<dbReference type="PROSITE" id="PS50075">
    <property type="entry name" value="CARRIER"/>
    <property type="match status" value="1"/>
</dbReference>
<dbReference type="PROSITE" id="PS00455">
    <property type="entry name" value="AMP_BINDING"/>
    <property type="match status" value="1"/>
</dbReference>
<dbReference type="Gene3D" id="3.40.50.1820">
    <property type="entry name" value="alpha/beta hydrolase"/>
    <property type="match status" value="1"/>
</dbReference>
<dbReference type="InterPro" id="IPR020802">
    <property type="entry name" value="TesA-like"/>
</dbReference>
<organism evidence="6 7">
    <name type="scientific">Larsenimonas rhizosphaerae</name>
    <dbReference type="NCBI Taxonomy" id="2944682"/>
    <lineage>
        <taxon>Bacteria</taxon>
        <taxon>Pseudomonadati</taxon>
        <taxon>Pseudomonadota</taxon>
        <taxon>Gammaproteobacteria</taxon>
        <taxon>Oceanospirillales</taxon>
        <taxon>Halomonadaceae</taxon>
        <taxon>Larsenimonas</taxon>
    </lineage>
</organism>
<evidence type="ECO:0000256" key="4">
    <source>
        <dbReference type="ARBA" id="ARBA00022553"/>
    </source>
</evidence>
<dbReference type="NCBIfam" id="TIGR01733">
    <property type="entry name" value="AA-adenyl-dom"/>
    <property type="match status" value="1"/>
</dbReference>
<dbReference type="GO" id="GO:0009366">
    <property type="term" value="C:enterobactin synthetase complex"/>
    <property type="evidence" value="ECO:0007669"/>
    <property type="project" value="TreeGrafter"/>
</dbReference>
<keyword evidence="3" id="KW-0596">Phosphopantetheine</keyword>
<dbReference type="FunFam" id="3.40.50.980:FF:000001">
    <property type="entry name" value="Non-ribosomal peptide synthetase"/>
    <property type="match status" value="1"/>
</dbReference>
<dbReference type="FunFam" id="3.40.50.980:FF:000002">
    <property type="entry name" value="Enterobactin synthetase component F"/>
    <property type="match status" value="1"/>
</dbReference>
<dbReference type="InterPro" id="IPR001242">
    <property type="entry name" value="Condensation_dom"/>
</dbReference>
<comment type="cofactor">
    <cofactor evidence="1">
        <name>pantetheine 4'-phosphate</name>
        <dbReference type="ChEBI" id="CHEBI:47942"/>
    </cofactor>
</comment>
<dbReference type="FunFam" id="3.40.50.12780:FF:000012">
    <property type="entry name" value="Non-ribosomal peptide synthetase"/>
    <property type="match status" value="1"/>
</dbReference>
<evidence type="ECO:0000256" key="3">
    <source>
        <dbReference type="ARBA" id="ARBA00022450"/>
    </source>
</evidence>
<name>A0AA42CWN9_9GAMM</name>
<dbReference type="InterPro" id="IPR001031">
    <property type="entry name" value="Thioesterase"/>
</dbReference>
<dbReference type="InterPro" id="IPR045851">
    <property type="entry name" value="AMP-bd_C_sf"/>
</dbReference>
<keyword evidence="7" id="KW-1185">Reference proteome</keyword>
<dbReference type="GO" id="GO:0043041">
    <property type="term" value="P:amino acid activation for nonribosomal peptide biosynthetic process"/>
    <property type="evidence" value="ECO:0007669"/>
    <property type="project" value="TreeGrafter"/>
</dbReference>
<dbReference type="Pfam" id="PF00501">
    <property type="entry name" value="AMP-binding"/>
    <property type="match status" value="1"/>
</dbReference>
<dbReference type="InterPro" id="IPR036736">
    <property type="entry name" value="ACP-like_sf"/>
</dbReference>
<protein>
    <submittedName>
        <fullName evidence="6">Amino acid adenylation domain-containing protein</fullName>
    </submittedName>
</protein>
<evidence type="ECO:0000256" key="2">
    <source>
        <dbReference type="ARBA" id="ARBA00006432"/>
    </source>
</evidence>
<evidence type="ECO:0000259" key="5">
    <source>
        <dbReference type="PROSITE" id="PS50075"/>
    </source>
</evidence>
<feature type="domain" description="Carrier" evidence="5">
    <location>
        <begin position="963"/>
        <end position="1038"/>
    </location>
</feature>
<dbReference type="FunFam" id="3.30.300.30:FF:000010">
    <property type="entry name" value="Enterobactin synthetase component F"/>
    <property type="match status" value="1"/>
</dbReference>
<dbReference type="Pfam" id="PF00550">
    <property type="entry name" value="PP-binding"/>
    <property type="match status" value="1"/>
</dbReference>
<dbReference type="InterPro" id="IPR025110">
    <property type="entry name" value="AMP-bd_C"/>
</dbReference>
<dbReference type="Gene3D" id="3.40.50.980">
    <property type="match status" value="2"/>
</dbReference>
<dbReference type="RefSeq" id="WP_265895295.1">
    <property type="nucleotide sequence ID" value="NZ_JAPIVE010000001.1"/>
</dbReference>
<dbReference type="Gene3D" id="3.30.559.30">
    <property type="entry name" value="Nonribosomal peptide synthetase, condensation domain"/>
    <property type="match status" value="1"/>
</dbReference>